<keyword evidence="3" id="KW-1185">Reference proteome</keyword>
<evidence type="ECO:0000313" key="2">
    <source>
        <dbReference type="EMBL" id="GMN74038.1"/>
    </source>
</evidence>
<evidence type="ECO:0000256" key="1">
    <source>
        <dbReference type="SAM" id="MobiDB-lite"/>
    </source>
</evidence>
<reference evidence="2" key="1">
    <citation type="submission" date="2023-07" db="EMBL/GenBank/DDBJ databases">
        <title>draft genome sequence of fig (Ficus carica).</title>
        <authorList>
            <person name="Takahashi T."/>
            <person name="Nishimura K."/>
        </authorList>
    </citation>
    <scope>NUCLEOTIDE SEQUENCE</scope>
</reference>
<protein>
    <submittedName>
        <fullName evidence="2">Uncharacterized protein</fullName>
    </submittedName>
</protein>
<dbReference type="EMBL" id="BTGU01013375">
    <property type="protein sequence ID" value="GMN74038.1"/>
    <property type="molecule type" value="Genomic_DNA"/>
</dbReference>
<name>A0AA88EH43_FICCA</name>
<proteinExistence type="predicted"/>
<dbReference type="AlphaFoldDB" id="A0AA88EH43"/>
<feature type="compositionally biased region" description="Acidic residues" evidence="1">
    <location>
        <begin position="13"/>
        <end position="24"/>
    </location>
</feature>
<organism evidence="2 3">
    <name type="scientific">Ficus carica</name>
    <name type="common">Common fig</name>
    <dbReference type="NCBI Taxonomy" id="3494"/>
    <lineage>
        <taxon>Eukaryota</taxon>
        <taxon>Viridiplantae</taxon>
        <taxon>Streptophyta</taxon>
        <taxon>Embryophyta</taxon>
        <taxon>Tracheophyta</taxon>
        <taxon>Spermatophyta</taxon>
        <taxon>Magnoliopsida</taxon>
        <taxon>eudicotyledons</taxon>
        <taxon>Gunneridae</taxon>
        <taxon>Pentapetalae</taxon>
        <taxon>rosids</taxon>
        <taxon>fabids</taxon>
        <taxon>Rosales</taxon>
        <taxon>Moraceae</taxon>
        <taxon>Ficeae</taxon>
        <taxon>Ficus</taxon>
    </lineage>
</organism>
<sequence length="90" mass="10340">MWNGHHHGFWKIDDDDDSEDEDENVPTSNHSRVPMSFNNVLEHLVDHGSREFSSLLEKAYSPLYPGSTNKLTLDSLPKLMHLKVSHGWNV</sequence>
<gene>
    <name evidence="2" type="ORF">TIFTF001_053783</name>
</gene>
<comment type="caution">
    <text evidence="2">The sequence shown here is derived from an EMBL/GenBank/DDBJ whole genome shotgun (WGS) entry which is preliminary data.</text>
</comment>
<dbReference type="Proteomes" id="UP001187192">
    <property type="component" value="Unassembled WGS sequence"/>
</dbReference>
<evidence type="ECO:0000313" key="3">
    <source>
        <dbReference type="Proteomes" id="UP001187192"/>
    </source>
</evidence>
<accession>A0AA88EH43</accession>
<feature type="region of interest" description="Disordered" evidence="1">
    <location>
        <begin position="1"/>
        <end position="33"/>
    </location>
</feature>